<dbReference type="CDD" id="cd00567">
    <property type="entry name" value="ACAD"/>
    <property type="match status" value="1"/>
</dbReference>
<dbReference type="Gene3D" id="2.40.110.10">
    <property type="entry name" value="Butyryl-CoA Dehydrogenase, subunit A, domain 2"/>
    <property type="match status" value="1"/>
</dbReference>
<dbReference type="GO" id="GO:0050660">
    <property type="term" value="F:flavin adenine dinucleotide binding"/>
    <property type="evidence" value="ECO:0007669"/>
    <property type="project" value="InterPro"/>
</dbReference>
<accession>L9V581</accession>
<comment type="similarity">
    <text evidence="2 6">Belongs to the acyl-CoA dehydrogenase family.</text>
</comment>
<dbReference type="Pfam" id="PF00441">
    <property type="entry name" value="Acyl-CoA_dh_1"/>
    <property type="match status" value="1"/>
</dbReference>
<reference evidence="10 11" key="1">
    <citation type="journal article" date="2014" name="PLoS Genet.">
        <title>Phylogenetically driven sequencing of extremely halophilic archaea reveals strategies for static and dynamic osmo-response.</title>
        <authorList>
            <person name="Becker E.A."/>
            <person name="Seitzer P.M."/>
            <person name="Tritt A."/>
            <person name="Larsen D."/>
            <person name="Krusor M."/>
            <person name="Yao A.I."/>
            <person name="Wu D."/>
            <person name="Madern D."/>
            <person name="Eisen J.A."/>
            <person name="Darling A.E."/>
            <person name="Facciotti M.T."/>
        </authorList>
    </citation>
    <scope>NUCLEOTIDE SEQUENCE [LARGE SCALE GENOMIC DNA]</scope>
    <source>
        <strain evidence="11">ATCC 43099 / DSM 3394 / CCM 3739 / CIP 104546 / IAM 13178 / JCM 8861 / NBRC 102185 / NCIMB 2190 / MS3</strain>
    </source>
</reference>
<evidence type="ECO:0000259" key="8">
    <source>
        <dbReference type="Pfam" id="PF02770"/>
    </source>
</evidence>
<dbReference type="AlphaFoldDB" id="L9V581"/>
<evidence type="ECO:0000256" key="2">
    <source>
        <dbReference type="ARBA" id="ARBA00009347"/>
    </source>
</evidence>
<dbReference type="Proteomes" id="UP000011543">
    <property type="component" value="Unassembled WGS sequence"/>
</dbReference>
<dbReference type="Pfam" id="PF02770">
    <property type="entry name" value="Acyl-CoA_dh_M"/>
    <property type="match status" value="1"/>
</dbReference>
<name>L9V581_NATMM</name>
<dbReference type="InterPro" id="IPR046373">
    <property type="entry name" value="Acyl-CoA_Oxase/DH_mid-dom_sf"/>
</dbReference>
<dbReference type="InterPro" id="IPR009100">
    <property type="entry name" value="AcylCoA_DH/oxidase_NM_dom_sf"/>
</dbReference>
<dbReference type="EMBL" id="AOHS01000017">
    <property type="protein sequence ID" value="ELY32229.1"/>
    <property type="molecule type" value="Genomic_DNA"/>
</dbReference>
<keyword evidence="5 6" id="KW-0560">Oxidoreductase</keyword>
<dbReference type="InterPro" id="IPR006091">
    <property type="entry name" value="Acyl-CoA_Oxase/DH_mid-dom"/>
</dbReference>
<dbReference type="InterPro" id="IPR037069">
    <property type="entry name" value="AcylCoA_DH/ox_N_sf"/>
</dbReference>
<feature type="domain" description="Acyl-CoA dehydrogenase/oxidase N-terminal" evidence="9">
    <location>
        <begin position="6"/>
        <end position="135"/>
    </location>
</feature>
<sequence length="397" mass="43067">MSFEQTEEQELILESLVEFVEQEVELVVEKLGETLSNPRLGHDPDGRLSDEVLEAEAQIRKASAEAGFYAMNMPAEVGGDDVSAVTWYLAKKQLAELGVPLTSAVLAGPGGPKPLLAQATGEQVERYLEPTMAGEKTTAFAQTEPGVGSDSPNMATRAERDGDEWVLNGTKQWITNAPYADFVQVFARTSPQDEVGRYGGVTCFIVEADEYEIGSLNNAVGAVGRQAEVELDDVRIPADRVLGEEGAAFYDAMDFLGLGRIEIAAESVGRTNWLLDAATEFANDREAFGRTIGNFQGISHKIARGRANAFAADAAGLRCAWLLDQGEAAIAESSICKWLATNTFWEVADDVVQIHGSDGLAEENPFMDNIHRARIMRIVEGTDEIQLNTIAKQYGVE</sequence>
<dbReference type="InterPro" id="IPR013786">
    <property type="entry name" value="AcylCoA_DH/ox_N"/>
</dbReference>
<proteinExistence type="inferred from homology"/>
<evidence type="ECO:0000256" key="5">
    <source>
        <dbReference type="ARBA" id="ARBA00023002"/>
    </source>
</evidence>
<dbReference type="InterPro" id="IPR050741">
    <property type="entry name" value="Acyl-CoA_dehydrogenase"/>
</dbReference>
<dbReference type="Pfam" id="PF02771">
    <property type="entry name" value="Acyl-CoA_dh_N"/>
    <property type="match status" value="1"/>
</dbReference>
<dbReference type="Gene3D" id="1.10.540.10">
    <property type="entry name" value="Acyl-CoA dehydrogenase/oxidase, N-terminal domain"/>
    <property type="match status" value="1"/>
</dbReference>
<dbReference type="PATRIC" id="fig|547559.17.peg.784"/>
<dbReference type="FunFam" id="2.40.110.10:FF:000002">
    <property type="entry name" value="Acyl-CoA dehydrogenase fadE12"/>
    <property type="match status" value="1"/>
</dbReference>
<dbReference type="GO" id="GO:0003995">
    <property type="term" value="F:acyl-CoA dehydrogenase activity"/>
    <property type="evidence" value="ECO:0007669"/>
    <property type="project" value="TreeGrafter"/>
</dbReference>
<comment type="caution">
    <text evidence="10">The sequence shown here is derived from an EMBL/GenBank/DDBJ whole genome shotgun (WGS) entry which is preliminary data.</text>
</comment>
<protein>
    <submittedName>
        <fullName evidence="10">Acyl-CoA dehydrogenase</fullName>
    </submittedName>
</protein>
<dbReference type="PANTHER" id="PTHR48083:SF2">
    <property type="entry name" value="MEDIUM-CHAIN SPECIFIC ACYL-COA DEHYDROGENASE, MITOCHONDRIAL"/>
    <property type="match status" value="1"/>
</dbReference>
<dbReference type="GO" id="GO:0005737">
    <property type="term" value="C:cytoplasm"/>
    <property type="evidence" value="ECO:0007669"/>
    <property type="project" value="TreeGrafter"/>
</dbReference>
<dbReference type="Gene3D" id="1.20.140.10">
    <property type="entry name" value="Butyryl-CoA Dehydrogenase, subunit A, domain 3"/>
    <property type="match status" value="1"/>
</dbReference>
<dbReference type="InterPro" id="IPR009075">
    <property type="entry name" value="AcylCo_DH/oxidase_C"/>
</dbReference>
<evidence type="ECO:0000259" key="9">
    <source>
        <dbReference type="Pfam" id="PF02771"/>
    </source>
</evidence>
<evidence type="ECO:0000313" key="10">
    <source>
        <dbReference type="EMBL" id="ELY32229.1"/>
    </source>
</evidence>
<organism evidence="10 11">
    <name type="scientific">Natrialba magadii (strain ATCC 43099 / DSM 3394 / CCM 3739 / CIP 104546 / IAM 13178 / JCM 8861 / NBRC 102185 / NCIMB 2190 / MS3)</name>
    <name type="common">Natronobacterium magadii</name>
    <dbReference type="NCBI Taxonomy" id="547559"/>
    <lineage>
        <taxon>Archaea</taxon>
        <taxon>Methanobacteriati</taxon>
        <taxon>Methanobacteriota</taxon>
        <taxon>Stenosarchaea group</taxon>
        <taxon>Halobacteria</taxon>
        <taxon>Halobacteriales</taxon>
        <taxon>Natrialbaceae</taxon>
        <taxon>Natrialba</taxon>
    </lineage>
</organism>
<evidence type="ECO:0000256" key="1">
    <source>
        <dbReference type="ARBA" id="ARBA00001974"/>
    </source>
</evidence>
<evidence type="ECO:0000256" key="3">
    <source>
        <dbReference type="ARBA" id="ARBA00022630"/>
    </source>
</evidence>
<evidence type="ECO:0000256" key="4">
    <source>
        <dbReference type="ARBA" id="ARBA00022827"/>
    </source>
</evidence>
<evidence type="ECO:0000256" key="6">
    <source>
        <dbReference type="RuleBase" id="RU362125"/>
    </source>
</evidence>
<evidence type="ECO:0000259" key="7">
    <source>
        <dbReference type="Pfam" id="PF00441"/>
    </source>
</evidence>
<comment type="cofactor">
    <cofactor evidence="1 6">
        <name>FAD</name>
        <dbReference type="ChEBI" id="CHEBI:57692"/>
    </cofactor>
</comment>
<dbReference type="GO" id="GO:0033539">
    <property type="term" value="P:fatty acid beta-oxidation using acyl-CoA dehydrogenase"/>
    <property type="evidence" value="ECO:0007669"/>
    <property type="project" value="TreeGrafter"/>
</dbReference>
<dbReference type="InterPro" id="IPR036250">
    <property type="entry name" value="AcylCo_DH-like_C"/>
</dbReference>
<dbReference type="SUPFAM" id="SSF56645">
    <property type="entry name" value="Acyl-CoA dehydrogenase NM domain-like"/>
    <property type="match status" value="1"/>
</dbReference>
<feature type="domain" description="Acyl-CoA dehydrogenase/oxidase C-terminal" evidence="7">
    <location>
        <begin position="249"/>
        <end position="393"/>
    </location>
</feature>
<keyword evidence="4 6" id="KW-0274">FAD</keyword>
<dbReference type="PANTHER" id="PTHR48083">
    <property type="entry name" value="MEDIUM-CHAIN SPECIFIC ACYL-COA DEHYDROGENASE, MITOCHONDRIAL-RELATED"/>
    <property type="match status" value="1"/>
</dbReference>
<gene>
    <name evidence="10" type="ORF">C500_04104</name>
</gene>
<evidence type="ECO:0000313" key="11">
    <source>
        <dbReference type="Proteomes" id="UP000011543"/>
    </source>
</evidence>
<dbReference type="SUPFAM" id="SSF47203">
    <property type="entry name" value="Acyl-CoA dehydrogenase C-terminal domain-like"/>
    <property type="match status" value="1"/>
</dbReference>
<feature type="domain" description="Acyl-CoA oxidase/dehydrogenase middle" evidence="8">
    <location>
        <begin position="139"/>
        <end position="234"/>
    </location>
</feature>
<keyword evidence="3 6" id="KW-0285">Flavoprotein</keyword>